<dbReference type="InterPro" id="IPR036598">
    <property type="entry name" value="GOLD_dom_sf"/>
</dbReference>
<dbReference type="PANTHER" id="PTHR47159">
    <property type="entry name" value="PROTEIN CBG07705-RELATED"/>
    <property type="match status" value="1"/>
</dbReference>
<dbReference type="PANTHER" id="PTHR47159:SF6">
    <property type="entry name" value="CRAL-TRIO DOMAIN-CONTAINING PROTEIN"/>
    <property type="match status" value="1"/>
</dbReference>
<dbReference type="Proteomes" id="UP000271098">
    <property type="component" value="Unassembled WGS sequence"/>
</dbReference>
<dbReference type="InterPro" id="IPR001251">
    <property type="entry name" value="CRAL-TRIO_dom"/>
</dbReference>
<dbReference type="InterPro" id="IPR058960">
    <property type="entry name" value="Ctg-1-like_C"/>
</dbReference>
<dbReference type="OrthoDB" id="3881at2759"/>
<evidence type="ECO:0000313" key="3">
    <source>
        <dbReference type="Proteomes" id="UP000271098"/>
    </source>
</evidence>
<dbReference type="Pfam" id="PF25883">
    <property type="entry name" value="F28H7_8_C"/>
    <property type="match status" value="1"/>
</dbReference>
<sequence>MAHLLRSSQSIRYQFQQFEHMLRRVNQQEEKTGRLSALRHIVDLSGYEINPFTMIFVTNGNLTYYSQLLHFENYPELVSPLEMVNISKWIHVPYRIARAMMPDGFTERFRLHDENFLHILLKEIKIEDIPVTLGGKNERIICQSALKRTTEQCSGATDQDLLNSLETIVISPKKRRQIHVDVKESAKLQWYFISDGDIYFGVFYQPVEQNSSVIGTISGSRQEKEIDCDKLEMVYPWLRLAAKIVHEADSIECTRPGRYWIIICNRASWIHRKTVNLAVQLVDEKSGCAKRCHTDGTFSHCSKPFVIDDCLL</sequence>
<dbReference type="InterPro" id="IPR036865">
    <property type="entry name" value="CRAL-TRIO_dom_sf"/>
</dbReference>
<dbReference type="EMBL" id="UYRT01002690">
    <property type="protein sequence ID" value="VDK31343.1"/>
    <property type="molecule type" value="Genomic_DNA"/>
</dbReference>
<dbReference type="SUPFAM" id="SSF52087">
    <property type="entry name" value="CRAL/TRIO domain"/>
    <property type="match status" value="1"/>
</dbReference>
<proteinExistence type="predicted"/>
<gene>
    <name evidence="2" type="ORF">GPUH_LOCUS1961</name>
</gene>
<accession>A0A3P6PNY6</accession>
<dbReference type="PROSITE" id="PS50191">
    <property type="entry name" value="CRAL_TRIO"/>
    <property type="match status" value="1"/>
</dbReference>
<dbReference type="SUPFAM" id="SSF101576">
    <property type="entry name" value="Supernatant protein factor (SPF), C-terminal domain"/>
    <property type="match status" value="1"/>
</dbReference>
<organism evidence="2 3">
    <name type="scientific">Gongylonema pulchrum</name>
    <dbReference type="NCBI Taxonomy" id="637853"/>
    <lineage>
        <taxon>Eukaryota</taxon>
        <taxon>Metazoa</taxon>
        <taxon>Ecdysozoa</taxon>
        <taxon>Nematoda</taxon>
        <taxon>Chromadorea</taxon>
        <taxon>Rhabditida</taxon>
        <taxon>Spirurina</taxon>
        <taxon>Spiruromorpha</taxon>
        <taxon>Spiruroidea</taxon>
        <taxon>Gongylonematidae</taxon>
        <taxon>Gongylonema</taxon>
    </lineage>
</organism>
<dbReference type="Pfam" id="PF00650">
    <property type="entry name" value="CRAL_TRIO"/>
    <property type="match status" value="1"/>
</dbReference>
<evidence type="ECO:0000313" key="2">
    <source>
        <dbReference type="EMBL" id="VDK31343.1"/>
    </source>
</evidence>
<dbReference type="AlphaFoldDB" id="A0A3P6PNY6"/>
<name>A0A3P6PNY6_9BILA</name>
<dbReference type="SMART" id="SM00516">
    <property type="entry name" value="SEC14"/>
    <property type="match status" value="1"/>
</dbReference>
<feature type="domain" description="CRAL-TRIO" evidence="1">
    <location>
        <begin position="1"/>
        <end position="141"/>
    </location>
</feature>
<keyword evidence="3" id="KW-1185">Reference proteome</keyword>
<reference evidence="2 3" key="1">
    <citation type="submission" date="2018-11" db="EMBL/GenBank/DDBJ databases">
        <authorList>
            <consortium name="Pathogen Informatics"/>
        </authorList>
    </citation>
    <scope>NUCLEOTIDE SEQUENCE [LARGE SCALE GENOMIC DNA]</scope>
</reference>
<protein>
    <recommendedName>
        <fullName evidence="1">CRAL-TRIO domain-containing protein</fullName>
    </recommendedName>
</protein>
<dbReference type="Gene3D" id="3.40.525.10">
    <property type="entry name" value="CRAL-TRIO lipid binding domain"/>
    <property type="match status" value="1"/>
</dbReference>
<dbReference type="CDD" id="cd00170">
    <property type="entry name" value="SEC14"/>
    <property type="match status" value="1"/>
</dbReference>
<dbReference type="Gene3D" id="2.60.120.680">
    <property type="entry name" value="GOLD domain"/>
    <property type="match status" value="1"/>
</dbReference>
<evidence type="ECO:0000259" key="1">
    <source>
        <dbReference type="PROSITE" id="PS50191"/>
    </source>
</evidence>
<dbReference type="InterPro" id="IPR053302">
    <property type="entry name" value="CRAL-TRIO_domain"/>
</dbReference>